<feature type="signal peptide" evidence="2">
    <location>
        <begin position="1"/>
        <end position="19"/>
    </location>
</feature>
<sequence>MARTVLLVATLLGASAVSACGWFATYQVQPTPPAPPPPPSTVTETVPQPPGIGRGTPEIAPSAPSGCFAGYQTQQSSVQLCSEAGQVYYYGSSQSGSIALPAHHVGGGAYQTASNDGYVYTISPEELVITQDGAVVSEQPVLTAGY</sequence>
<organism evidence="3 4">
    <name type="scientific">Saccharopolyspora griseoalba</name>
    <dbReference type="NCBI Taxonomy" id="1431848"/>
    <lineage>
        <taxon>Bacteria</taxon>
        <taxon>Bacillati</taxon>
        <taxon>Actinomycetota</taxon>
        <taxon>Actinomycetes</taxon>
        <taxon>Pseudonocardiales</taxon>
        <taxon>Pseudonocardiaceae</taxon>
        <taxon>Saccharopolyspora</taxon>
    </lineage>
</organism>
<dbReference type="PROSITE" id="PS51257">
    <property type="entry name" value="PROKAR_LIPOPROTEIN"/>
    <property type="match status" value="1"/>
</dbReference>
<evidence type="ECO:0000313" key="3">
    <source>
        <dbReference type="EMBL" id="MFC7340894.1"/>
    </source>
</evidence>
<comment type="caution">
    <text evidence="3">The sequence shown here is derived from an EMBL/GenBank/DDBJ whole genome shotgun (WGS) entry which is preliminary data.</text>
</comment>
<accession>A0ABW2LHR3</accession>
<dbReference type="EMBL" id="JBHTCJ010000002">
    <property type="protein sequence ID" value="MFC7340894.1"/>
    <property type="molecule type" value="Genomic_DNA"/>
</dbReference>
<reference evidence="4" key="1">
    <citation type="journal article" date="2019" name="Int. J. Syst. Evol. Microbiol.">
        <title>The Global Catalogue of Microorganisms (GCM) 10K type strain sequencing project: providing services to taxonomists for standard genome sequencing and annotation.</title>
        <authorList>
            <consortium name="The Broad Institute Genomics Platform"/>
            <consortium name="The Broad Institute Genome Sequencing Center for Infectious Disease"/>
            <person name="Wu L."/>
            <person name="Ma J."/>
        </authorList>
    </citation>
    <scope>NUCLEOTIDE SEQUENCE [LARGE SCALE GENOMIC DNA]</scope>
    <source>
        <strain evidence="4">WLHS5</strain>
    </source>
</reference>
<name>A0ABW2LHR3_9PSEU</name>
<feature type="compositionally biased region" description="Pro residues" evidence="1">
    <location>
        <begin position="31"/>
        <end position="40"/>
    </location>
</feature>
<protein>
    <submittedName>
        <fullName evidence="3">Uncharacterized protein</fullName>
    </submittedName>
</protein>
<keyword evidence="4" id="KW-1185">Reference proteome</keyword>
<evidence type="ECO:0000256" key="1">
    <source>
        <dbReference type="SAM" id="MobiDB-lite"/>
    </source>
</evidence>
<evidence type="ECO:0000256" key="2">
    <source>
        <dbReference type="SAM" id="SignalP"/>
    </source>
</evidence>
<feature type="region of interest" description="Disordered" evidence="1">
    <location>
        <begin position="31"/>
        <end position="56"/>
    </location>
</feature>
<dbReference type="Proteomes" id="UP001596504">
    <property type="component" value="Unassembled WGS sequence"/>
</dbReference>
<keyword evidence="2" id="KW-0732">Signal</keyword>
<feature type="chain" id="PRO_5047501486" evidence="2">
    <location>
        <begin position="20"/>
        <end position="146"/>
    </location>
</feature>
<evidence type="ECO:0000313" key="4">
    <source>
        <dbReference type="Proteomes" id="UP001596504"/>
    </source>
</evidence>
<dbReference type="RefSeq" id="WP_380665176.1">
    <property type="nucleotide sequence ID" value="NZ_JBHTCJ010000002.1"/>
</dbReference>
<proteinExistence type="predicted"/>
<gene>
    <name evidence="3" type="ORF">ACFQRI_05675</name>
</gene>